<evidence type="ECO:0000313" key="2">
    <source>
        <dbReference type="EMBL" id="NGQ92111.1"/>
    </source>
</evidence>
<gene>
    <name evidence="2" type="ORF">G5V65_14505</name>
</gene>
<evidence type="ECO:0000313" key="3">
    <source>
        <dbReference type="Proteomes" id="UP000474758"/>
    </source>
</evidence>
<organism evidence="2 3">
    <name type="scientific">Paragemmobacter kunshanensis</name>
    <dbReference type="NCBI Taxonomy" id="2583234"/>
    <lineage>
        <taxon>Bacteria</taxon>
        <taxon>Pseudomonadati</taxon>
        <taxon>Pseudomonadota</taxon>
        <taxon>Alphaproteobacteria</taxon>
        <taxon>Rhodobacterales</taxon>
        <taxon>Paracoccaceae</taxon>
        <taxon>Paragemmobacter</taxon>
    </lineage>
</organism>
<accession>A0A6M1UAM3</accession>
<keyword evidence="3" id="KW-1185">Reference proteome</keyword>
<feature type="signal peptide" evidence="1">
    <location>
        <begin position="1"/>
        <end position="15"/>
    </location>
</feature>
<feature type="chain" id="PRO_5026804599" evidence="1">
    <location>
        <begin position="16"/>
        <end position="178"/>
    </location>
</feature>
<protein>
    <submittedName>
        <fullName evidence="2">DUF4189 domain-containing protein</fullName>
    </submittedName>
</protein>
<reference evidence="2 3" key="1">
    <citation type="submission" date="2020-02" db="EMBL/GenBank/DDBJ databases">
        <title>Rhodobacter translucens sp. nov., a novel bacterium isolated from activated sludge.</title>
        <authorList>
            <person name="Liu J."/>
        </authorList>
    </citation>
    <scope>NUCLEOTIDE SEQUENCE [LARGE SCALE GENOMIC DNA]</scope>
    <source>
        <strain evidence="2 3">HX-7-19</strain>
    </source>
</reference>
<name>A0A6M1UAM3_9RHOB</name>
<comment type="caution">
    <text evidence="2">The sequence shown here is derived from an EMBL/GenBank/DDBJ whole genome shotgun (WGS) entry which is preliminary data.</text>
</comment>
<dbReference type="EMBL" id="JAALFE010000014">
    <property type="protein sequence ID" value="NGQ92111.1"/>
    <property type="molecule type" value="Genomic_DNA"/>
</dbReference>
<proteinExistence type="predicted"/>
<keyword evidence="1" id="KW-0732">Signal</keyword>
<dbReference type="AlphaFoldDB" id="A0A6M1UAM3"/>
<sequence length="178" mass="17983">MMVPFLLLSAGPALSQAVTGDAAAALLFPPAPAEVEINGQGVLPKDQAKMLAMVAKDQPYYAAIAISPDEGLMSEATIAAANHHTIEAASTAALAECNAKKKGAADCVIVAQVRPEGWEARPLQLSASATADFQNYSGALAISALTGSWGLGATAEEAVAACTAKQEAATDCTVAIAE</sequence>
<evidence type="ECO:0000256" key="1">
    <source>
        <dbReference type="SAM" id="SignalP"/>
    </source>
</evidence>
<dbReference type="Proteomes" id="UP000474758">
    <property type="component" value="Unassembled WGS sequence"/>
</dbReference>